<organism evidence="7 8">
    <name type="scientific">Zingiber officinale</name>
    <name type="common">Ginger</name>
    <name type="synonym">Amomum zingiber</name>
    <dbReference type="NCBI Taxonomy" id="94328"/>
    <lineage>
        <taxon>Eukaryota</taxon>
        <taxon>Viridiplantae</taxon>
        <taxon>Streptophyta</taxon>
        <taxon>Embryophyta</taxon>
        <taxon>Tracheophyta</taxon>
        <taxon>Spermatophyta</taxon>
        <taxon>Magnoliopsida</taxon>
        <taxon>Liliopsida</taxon>
        <taxon>Zingiberales</taxon>
        <taxon>Zingiberaceae</taxon>
        <taxon>Zingiber</taxon>
    </lineage>
</organism>
<evidence type="ECO:0000313" key="7">
    <source>
        <dbReference type="EMBL" id="KAG6523602.1"/>
    </source>
</evidence>
<dbReference type="PANTHER" id="PTHR11413">
    <property type="entry name" value="CYSTATIN FAMILY MEMBER"/>
    <property type="match status" value="1"/>
</dbReference>
<dbReference type="PROSITE" id="PS00287">
    <property type="entry name" value="CYSTATIN"/>
    <property type="match status" value="1"/>
</dbReference>
<dbReference type="EMBL" id="JACMSC010000004">
    <property type="protein sequence ID" value="KAG6523602.1"/>
    <property type="molecule type" value="Genomic_DNA"/>
</dbReference>
<dbReference type="Pfam" id="PF16845">
    <property type="entry name" value="SQAPI"/>
    <property type="match status" value="1"/>
</dbReference>
<reference evidence="7 8" key="1">
    <citation type="submission" date="2020-08" db="EMBL/GenBank/DDBJ databases">
        <title>Plant Genome Project.</title>
        <authorList>
            <person name="Zhang R.-G."/>
        </authorList>
    </citation>
    <scope>NUCLEOTIDE SEQUENCE [LARGE SCALE GENOMIC DNA]</scope>
    <source>
        <tissue evidence="7">Rhizome</tissue>
    </source>
</reference>
<dbReference type="GO" id="GO:0004869">
    <property type="term" value="F:cysteine-type endopeptidase inhibitor activity"/>
    <property type="evidence" value="ECO:0007669"/>
    <property type="project" value="UniProtKB-KW"/>
</dbReference>
<accession>A0A8J5HG34</accession>
<dbReference type="SUPFAM" id="SSF54403">
    <property type="entry name" value="Cystatin/monellin"/>
    <property type="match status" value="1"/>
</dbReference>
<name>A0A8J5HG34_ZINOF</name>
<keyword evidence="5" id="KW-0472">Membrane</keyword>
<keyword evidence="2 4" id="KW-0646">Protease inhibitor</keyword>
<gene>
    <name evidence="7" type="ORF">ZIOFF_013467</name>
</gene>
<feature type="transmembrane region" description="Helical" evidence="5">
    <location>
        <begin position="160"/>
        <end position="178"/>
    </location>
</feature>
<dbReference type="InterPro" id="IPR018073">
    <property type="entry name" value="Prot_inh_cystat_CS"/>
</dbReference>
<keyword evidence="8" id="KW-1185">Reference proteome</keyword>
<proteinExistence type="inferred from homology"/>
<dbReference type="Gene3D" id="3.10.450.10">
    <property type="match status" value="1"/>
</dbReference>
<evidence type="ECO:0000256" key="1">
    <source>
        <dbReference type="ARBA" id="ARBA00007233"/>
    </source>
</evidence>
<protein>
    <recommendedName>
        <fullName evidence="4">Cysteine proteinase inhibitor</fullName>
    </recommendedName>
</protein>
<evidence type="ECO:0000256" key="2">
    <source>
        <dbReference type="ARBA" id="ARBA00022690"/>
    </source>
</evidence>
<evidence type="ECO:0000313" key="8">
    <source>
        <dbReference type="Proteomes" id="UP000734854"/>
    </source>
</evidence>
<feature type="domain" description="Cystatin" evidence="6">
    <location>
        <begin position="214"/>
        <end position="291"/>
    </location>
</feature>
<keyword evidence="3 4" id="KW-0789">Thiol protease inhibitor</keyword>
<evidence type="ECO:0000259" key="6">
    <source>
        <dbReference type="SMART" id="SM00043"/>
    </source>
</evidence>
<dbReference type="CDD" id="cd00042">
    <property type="entry name" value="CY"/>
    <property type="match status" value="1"/>
</dbReference>
<dbReference type="AlphaFoldDB" id="A0A8J5HG34"/>
<dbReference type="InterPro" id="IPR000010">
    <property type="entry name" value="Cystatin_dom"/>
</dbReference>
<dbReference type="Proteomes" id="UP000734854">
    <property type="component" value="Unassembled WGS sequence"/>
</dbReference>
<evidence type="ECO:0000256" key="4">
    <source>
        <dbReference type="RuleBase" id="RU362130"/>
    </source>
</evidence>
<keyword evidence="5" id="KW-0812">Transmembrane</keyword>
<comment type="caution">
    <text evidence="7">The sequence shown here is derived from an EMBL/GenBank/DDBJ whole genome shotgun (WGS) entry which is preliminary data.</text>
</comment>
<sequence length="302" mass="34001">MEFRSMLLGDMEAVPGYWIRWQTAICALVIVVPALAAAVVAARARAEPLRAFDLWAPCWAGMHPAWLLANRGLVSLVMLGLLSRMIGTILSAHGCWIYSKTPPILHDEEANRVKDTVEQNNPVTIPFTTKKNMNVVRLHRYCDLQAEGKRAGFLGYTMQLVYQIMSCIHSLNAVFLLIDTFLNNLLCGIPVDSSCLRYLSMALIHVPCYGLYWLIVRGKNSLCPKYFPNSFIKNALLEFARVVKAREQVVAGTLHHLTVEAIEGGEKKLYEAKVWVKPWLNFKQVEEFRHVGEQGKSGVNSQ</sequence>
<dbReference type="InterPro" id="IPR027214">
    <property type="entry name" value="Cystatin"/>
</dbReference>
<dbReference type="InterPro" id="IPR046350">
    <property type="entry name" value="Cystatin_sf"/>
</dbReference>
<evidence type="ECO:0000256" key="3">
    <source>
        <dbReference type="ARBA" id="ARBA00022704"/>
    </source>
</evidence>
<dbReference type="PANTHER" id="PTHR11413:SF103">
    <property type="entry name" value="CYSTEINE PROTEINASE INHIBITOR 12"/>
    <property type="match status" value="1"/>
</dbReference>
<feature type="transmembrane region" description="Helical" evidence="5">
    <location>
        <begin position="198"/>
        <end position="216"/>
    </location>
</feature>
<feature type="transmembrane region" description="Helical" evidence="5">
    <location>
        <begin position="21"/>
        <end position="44"/>
    </location>
</feature>
<dbReference type="SMART" id="SM00043">
    <property type="entry name" value="CY"/>
    <property type="match status" value="1"/>
</dbReference>
<keyword evidence="5" id="KW-1133">Transmembrane helix</keyword>
<evidence type="ECO:0000256" key="5">
    <source>
        <dbReference type="SAM" id="Phobius"/>
    </source>
</evidence>
<comment type="similarity">
    <text evidence="1 4">Belongs to the cystatin family. Phytocystatin subfamily.</text>
</comment>